<proteinExistence type="predicted"/>
<reference evidence="1" key="2">
    <citation type="journal article" date="2015" name="Fish Shellfish Immunol.">
        <title>Early steps in the European eel (Anguilla anguilla)-Vibrio vulnificus interaction in the gills: Role of the RtxA13 toxin.</title>
        <authorList>
            <person name="Callol A."/>
            <person name="Pajuelo D."/>
            <person name="Ebbesson L."/>
            <person name="Teles M."/>
            <person name="MacKenzie S."/>
            <person name="Amaro C."/>
        </authorList>
    </citation>
    <scope>NUCLEOTIDE SEQUENCE</scope>
</reference>
<protein>
    <submittedName>
        <fullName evidence="1">Uncharacterized protein</fullName>
    </submittedName>
</protein>
<dbReference type="AlphaFoldDB" id="A0A0E9Q7B0"/>
<name>A0A0E9Q7B0_ANGAN</name>
<reference evidence="1" key="1">
    <citation type="submission" date="2014-11" db="EMBL/GenBank/DDBJ databases">
        <authorList>
            <person name="Amaro Gonzalez C."/>
        </authorList>
    </citation>
    <scope>NUCLEOTIDE SEQUENCE</scope>
</reference>
<evidence type="ECO:0000313" key="1">
    <source>
        <dbReference type="EMBL" id="JAH12746.1"/>
    </source>
</evidence>
<accession>A0A0E9Q7B0</accession>
<organism evidence="1">
    <name type="scientific">Anguilla anguilla</name>
    <name type="common">European freshwater eel</name>
    <name type="synonym">Muraena anguilla</name>
    <dbReference type="NCBI Taxonomy" id="7936"/>
    <lineage>
        <taxon>Eukaryota</taxon>
        <taxon>Metazoa</taxon>
        <taxon>Chordata</taxon>
        <taxon>Craniata</taxon>
        <taxon>Vertebrata</taxon>
        <taxon>Euteleostomi</taxon>
        <taxon>Actinopterygii</taxon>
        <taxon>Neopterygii</taxon>
        <taxon>Teleostei</taxon>
        <taxon>Anguilliformes</taxon>
        <taxon>Anguillidae</taxon>
        <taxon>Anguilla</taxon>
    </lineage>
</organism>
<sequence>MVTLKKQVLMMTVHCVKCNWTELEMV</sequence>
<dbReference type="EMBL" id="GBXM01095831">
    <property type="protein sequence ID" value="JAH12746.1"/>
    <property type="molecule type" value="Transcribed_RNA"/>
</dbReference>